<evidence type="ECO:0000256" key="4">
    <source>
        <dbReference type="ARBA" id="ARBA00022679"/>
    </source>
</evidence>
<comment type="catalytic activity">
    <reaction evidence="9">
        <text>L-seryl-[protein] + ATP = O-phospho-L-seryl-[protein] + ADP + H(+)</text>
        <dbReference type="Rhea" id="RHEA:17989"/>
        <dbReference type="Rhea" id="RHEA-COMP:9863"/>
        <dbReference type="Rhea" id="RHEA-COMP:11604"/>
        <dbReference type="ChEBI" id="CHEBI:15378"/>
        <dbReference type="ChEBI" id="CHEBI:29999"/>
        <dbReference type="ChEBI" id="CHEBI:30616"/>
        <dbReference type="ChEBI" id="CHEBI:83421"/>
        <dbReference type="ChEBI" id="CHEBI:456216"/>
        <dbReference type="EC" id="2.7.11.1"/>
    </reaction>
</comment>
<feature type="region of interest" description="Disordered" evidence="10">
    <location>
        <begin position="82"/>
        <end position="177"/>
    </location>
</feature>
<dbReference type="GO" id="GO:0005524">
    <property type="term" value="F:ATP binding"/>
    <property type="evidence" value="ECO:0007669"/>
    <property type="project" value="UniProtKB-KW"/>
</dbReference>
<comment type="caution">
    <text evidence="13">The sequence shown here is derived from an EMBL/GenBank/DDBJ whole genome shotgun (WGS) entry which is preliminary data.</text>
</comment>
<dbReference type="PROSITE" id="PS50032">
    <property type="entry name" value="KA1"/>
    <property type="match status" value="1"/>
</dbReference>
<dbReference type="CDD" id="cd12121">
    <property type="entry name" value="MARK_C_like"/>
    <property type="match status" value="1"/>
</dbReference>
<evidence type="ECO:0000256" key="7">
    <source>
        <dbReference type="ARBA" id="ARBA00022840"/>
    </source>
</evidence>
<dbReference type="Proteomes" id="UP001210925">
    <property type="component" value="Unassembled WGS sequence"/>
</dbReference>
<dbReference type="InterPro" id="IPR015940">
    <property type="entry name" value="UBA"/>
</dbReference>
<organism evidence="13 14">
    <name type="scientific">Boothiomyces macroporosus</name>
    <dbReference type="NCBI Taxonomy" id="261099"/>
    <lineage>
        <taxon>Eukaryota</taxon>
        <taxon>Fungi</taxon>
        <taxon>Fungi incertae sedis</taxon>
        <taxon>Chytridiomycota</taxon>
        <taxon>Chytridiomycota incertae sedis</taxon>
        <taxon>Chytridiomycetes</taxon>
        <taxon>Rhizophydiales</taxon>
        <taxon>Terramycetaceae</taxon>
        <taxon>Boothiomyces</taxon>
    </lineage>
</organism>
<dbReference type="AlphaFoldDB" id="A0AAD5Y7R3"/>
<evidence type="ECO:0000256" key="3">
    <source>
        <dbReference type="ARBA" id="ARBA00022527"/>
    </source>
</evidence>
<evidence type="ECO:0000313" key="13">
    <source>
        <dbReference type="EMBL" id="KAJ3256331.1"/>
    </source>
</evidence>
<keyword evidence="3" id="KW-0723">Serine/threonine-protein kinase</keyword>
<dbReference type="EC" id="2.7.11.1" evidence="2"/>
<evidence type="ECO:0000256" key="10">
    <source>
        <dbReference type="SAM" id="MobiDB-lite"/>
    </source>
</evidence>
<evidence type="ECO:0000256" key="2">
    <source>
        <dbReference type="ARBA" id="ARBA00012513"/>
    </source>
</evidence>
<feature type="compositionally biased region" description="Low complexity" evidence="10">
    <location>
        <begin position="159"/>
        <end position="168"/>
    </location>
</feature>
<sequence length="361" mass="39030">MLRATVEQIMQDKWYNEGYENEPPQQIGITAASISPELHQKVLDELEELGLEKAAVQKSLNEGLYDSLTATYYLVADRRLNNASSPSKPAITPTAKPAKPNRQTDLEMLNEEENDEKPGAEKPQDKPAPVLQAAPQATAPPPPSSAPPSKVVAGRRRAATSTNAATGSPLSQDKLDANTVNSPEQILASELPPARGGRVPSAGKKNIGAEFKDVPAQQTAANPPEVPAALPPIPVVRARAHTMATEKRDDEEQTIPIDQFKAHLKDSNEPRTARFTFSVSTTSTKDPEAVFNIVTKVVKDAGAQCQTSGMVAKCKLNDIEFEIEVCKLPNLQVVGLRCKRLAGGAWDYKEVLSSLISKMEL</sequence>
<name>A0AAD5Y7R3_9FUNG</name>
<dbReference type="InterPro" id="IPR028375">
    <property type="entry name" value="KA1/Ssp2_C"/>
</dbReference>
<dbReference type="SUPFAM" id="SSF103243">
    <property type="entry name" value="KA1-like"/>
    <property type="match status" value="1"/>
</dbReference>
<keyword evidence="14" id="KW-1185">Reference proteome</keyword>
<feature type="domain" description="UBA" evidence="11">
    <location>
        <begin position="37"/>
        <end position="77"/>
    </location>
</feature>
<evidence type="ECO:0000259" key="11">
    <source>
        <dbReference type="PROSITE" id="PS50030"/>
    </source>
</evidence>
<dbReference type="PROSITE" id="PS50030">
    <property type="entry name" value="UBA"/>
    <property type="match status" value="1"/>
</dbReference>
<dbReference type="GO" id="GO:0004674">
    <property type="term" value="F:protein serine/threonine kinase activity"/>
    <property type="evidence" value="ECO:0007669"/>
    <property type="project" value="UniProtKB-KW"/>
</dbReference>
<feature type="domain" description="KA1" evidence="12">
    <location>
        <begin position="312"/>
        <end position="361"/>
    </location>
</feature>
<proteinExistence type="inferred from homology"/>
<comment type="similarity">
    <text evidence="1">Belongs to the protein kinase superfamily. CAMK Ser/Thr protein kinase family. SNF1 subfamily.</text>
</comment>
<keyword evidence="7" id="KW-0067">ATP-binding</keyword>
<dbReference type="EMBL" id="JADGKB010000052">
    <property type="protein sequence ID" value="KAJ3256331.1"/>
    <property type="molecule type" value="Genomic_DNA"/>
</dbReference>
<evidence type="ECO:0000256" key="1">
    <source>
        <dbReference type="ARBA" id="ARBA00006234"/>
    </source>
</evidence>
<evidence type="ECO:0000313" key="14">
    <source>
        <dbReference type="Proteomes" id="UP001210925"/>
    </source>
</evidence>
<dbReference type="FunFam" id="3.30.310.80:FF:000011">
    <property type="entry name" value="Non-specific serine/threonine protein kinase"/>
    <property type="match status" value="1"/>
</dbReference>
<accession>A0AAD5Y7R3</accession>
<feature type="compositionally biased region" description="Low complexity" evidence="10">
    <location>
        <begin position="86"/>
        <end position="100"/>
    </location>
</feature>
<feature type="region of interest" description="Disordered" evidence="10">
    <location>
        <begin position="186"/>
        <end position="205"/>
    </location>
</feature>
<evidence type="ECO:0000256" key="6">
    <source>
        <dbReference type="ARBA" id="ARBA00022777"/>
    </source>
</evidence>
<evidence type="ECO:0000256" key="5">
    <source>
        <dbReference type="ARBA" id="ARBA00022741"/>
    </source>
</evidence>
<evidence type="ECO:0000259" key="12">
    <source>
        <dbReference type="PROSITE" id="PS50032"/>
    </source>
</evidence>
<keyword evidence="5" id="KW-0547">Nucleotide-binding</keyword>
<evidence type="ECO:0000256" key="8">
    <source>
        <dbReference type="ARBA" id="ARBA00047899"/>
    </source>
</evidence>
<keyword evidence="4" id="KW-0808">Transferase</keyword>
<comment type="catalytic activity">
    <reaction evidence="8">
        <text>L-threonyl-[protein] + ATP = O-phospho-L-threonyl-[protein] + ADP + H(+)</text>
        <dbReference type="Rhea" id="RHEA:46608"/>
        <dbReference type="Rhea" id="RHEA-COMP:11060"/>
        <dbReference type="Rhea" id="RHEA-COMP:11605"/>
        <dbReference type="ChEBI" id="CHEBI:15378"/>
        <dbReference type="ChEBI" id="CHEBI:30013"/>
        <dbReference type="ChEBI" id="CHEBI:30616"/>
        <dbReference type="ChEBI" id="CHEBI:61977"/>
        <dbReference type="ChEBI" id="CHEBI:456216"/>
        <dbReference type="EC" id="2.7.11.1"/>
    </reaction>
</comment>
<gene>
    <name evidence="13" type="primary">MARK2_3</name>
    <name evidence="13" type="ORF">HK103_005586</name>
</gene>
<feature type="compositionally biased region" description="Low complexity" evidence="10">
    <location>
        <begin position="127"/>
        <end position="137"/>
    </location>
</feature>
<protein>
    <recommendedName>
        <fullName evidence="2">non-specific serine/threonine protein kinase</fullName>
        <ecNumber evidence="2">2.7.11.1</ecNumber>
    </recommendedName>
</protein>
<keyword evidence="6 13" id="KW-0418">Kinase</keyword>
<dbReference type="Pfam" id="PF02149">
    <property type="entry name" value="KA1"/>
    <property type="match status" value="1"/>
</dbReference>
<evidence type="ECO:0000256" key="9">
    <source>
        <dbReference type="ARBA" id="ARBA00048679"/>
    </source>
</evidence>
<dbReference type="Gene3D" id="3.30.310.80">
    <property type="entry name" value="Kinase associated domain 1, KA1"/>
    <property type="match status" value="1"/>
</dbReference>
<reference evidence="13" key="1">
    <citation type="submission" date="2020-05" db="EMBL/GenBank/DDBJ databases">
        <title>Phylogenomic resolution of chytrid fungi.</title>
        <authorList>
            <person name="Stajich J.E."/>
            <person name="Amses K."/>
            <person name="Simmons R."/>
            <person name="Seto K."/>
            <person name="Myers J."/>
            <person name="Bonds A."/>
            <person name="Quandt C.A."/>
            <person name="Barry K."/>
            <person name="Liu P."/>
            <person name="Grigoriev I."/>
            <person name="Longcore J.E."/>
            <person name="James T.Y."/>
        </authorList>
    </citation>
    <scope>NUCLEOTIDE SEQUENCE</scope>
    <source>
        <strain evidence="13">PLAUS21</strain>
    </source>
</reference>
<feature type="compositionally biased region" description="Basic and acidic residues" evidence="10">
    <location>
        <begin position="116"/>
        <end position="125"/>
    </location>
</feature>
<dbReference type="InterPro" id="IPR001772">
    <property type="entry name" value="KA1_dom"/>
</dbReference>